<feature type="transmembrane region" description="Helical" evidence="1">
    <location>
        <begin position="6"/>
        <end position="26"/>
    </location>
</feature>
<dbReference type="RefSeq" id="WP_151167030.1">
    <property type="nucleotide sequence ID" value="NZ_WACR01000004.1"/>
</dbReference>
<keyword evidence="1" id="KW-0472">Membrane</keyword>
<comment type="caution">
    <text evidence="2">The sequence shown here is derived from an EMBL/GenBank/DDBJ whole genome shotgun (WGS) entry which is preliminary data.</text>
</comment>
<sequence>MSVIYILIGISLLAALGFLAAFLWSIKTGQYEDDYTPGVRILFDDINNEKKSKNK</sequence>
<dbReference type="PANTHER" id="PTHR41532">
    <property type="entry name" value="FIXS PROTEIN"/>
    <property type="match status" value="1"/>
</dbReference>
<proteinExistence type="predicted"/>
<name>A0A6N6M7J2_9FLAO</name>
<evidence type="ECO:0000256" key="1">
    <source>
        <dbReference type="SAM" id="Phobius"/>
    </source>
</evidence>
<dbReference type="AlphaFoldDB" id="A0A6N6M7J2"/>
<keyword evidence="1" id="KW-0812">Transmembrane</keyword>
<dbReference type="InterPro" id="IPR004714">
    <property type="entry name" value="Cyt_oxidase_maturation_cbb3"/>
</dbReference>
<dbReference type="Proteomes" id="UP000435357">
    <property type="component" value="Unassembled WGS sequence"/>
</dbReference>
<evidence type="ECO:0000313" key="2">
    <source>
        <dbReference type="EMBL" id="KAB1064711.1"/>
    </source>
</evidence>
<organism evidence="2 3">
    <name type="scientific">Salibacter halophilus</name>
    <dbReference type="NCBI Taxonomy" id="1803916"/>
    <lineage>
        <taxon>Bacteria</taxon>
        <taxon>Pseudomonadati</taxon>
        <taxon>Bacteroidota</taxon>
        <taxon>Flavobacteriia</taxon>
        <taxon>Flavobacteriales</taxon>
        <taxon>Salibacteraceae</taxon>
        <taxon>Salibacter</taxon>
    </lineage>
</organism>
<accession>A0A6N6M7J2</accession>
<dbReference type="EMBL" id="WACR01000004">
    <property type="protein sequence ID" value="KAB1064711.1"/>
    <property type="molecule type" value="Genomic_DNA"/>
</dbReference>
<dbReference type="Pfam" id="PF03597">
    <property type="entry name" value="FixS"/>
    <property type="match status" value="1"/>
</dbReference>
<protein>
    <submittedName>
        <fullName evidence="2">Cbb3-type cytochrome oxidase assembly protein CcoS</fullName>
    </submittedName>
</protein>
<keyword evidence="1" id="KW-1133">Transmembrane helix</keyword>
<dbReference type="NCBIfam" id="TIGR00847">
    <property type="entry name" value="ccoS"/>
    <property type="match status" value="1"/>
</dbReference>
<evidence type="ECO:0000313" key="3">
    <source>
        <dbReference type="Proteomes" id="UP000435357"/>
    </source>
</evidence>
<keyword evidence="3" id="KW-1185">Reference proteome</keyword>
<dbReference type="PANTHER" id="PTHR41532:SF1">
    <property type="entry name" value="FIXS PROTEIN"/>
    <property type="match status" value="1"/>
</dbReference>
<gene>
    <name evidence="2" type="primary">ccoS</name>
    <name evidence="2" type="ORF">F3059_04980</name>
</gene>
<reference evidence="2 3" key="1">
    <citation type="submission" date="2019-09" db="EMBL/GenBank/DDBJ databases">
        <title>Genomes of Cryomorphaceae.</title>
        <authorList>
            <person name="Bowman J.P."/>
        </authorList>
    </citation>
    <scope>NUCLEOTIDE SEQUENCE [LARGE SCALE GENOMIC DNA]</scope>
    <source>
        <strain evidence="2 3">KCTC 52047</strain>
    </source>
</reference>
<dbReference type="OrthoDB" id="9802763at2"/>